<dbReference type="RefSeq" id="WP_097544729.1">
    <property type="nucleotide sequence ID" value="NZ_NWSL01000026.1"/>
</dbReference>
<dbReference type="InterPro" id="IPR006311">
    <property type="entry name" value="TAT_signal"/>
</dbReference>
<gene>
    <name evidence="5" type="ORF">CO662_28835</name>
</gene>
<comment type="similarity">
    <text evidence="2">Belongs to the bacterial solute-binding protein 2 family.</text>
</comment>
<dbReference type="PANTHER" id="PTHR46847:SF1">
    <property type="entry name" value="D-ALLOSE-BINDING PERIPLASMIC PROTEIN-RELATED"/>
    <property type="match status" value="1"/>
</dbReference>
<keyword evidence="3" id="KW-0732">Signal</keyword>
<proteinExistence type="inferred from homology"/>
<accession>A0ABX4J016</accession>
<evidence type="ECO:0000256" key="1">
    <source>
        <dbReference type="ARBA" id="ARBA00004196"/>
    </source>
</evidence>
<sequence>MTDIDEQSTATGGVSRRDLLKWGGRAGSVAAAAATLPNMAEFLLGSTPAFAADKPLNIAVIGQQMSAQSDQRAWEGMQAWMKGMGVDKTWKMNLTDAKGDPGKLVSQIQDAVTAKVDAIIVLFATLTAAHAALDTVKSSGIPFFSIDSGWQDPAIADLTSNNYILGGAPSQYMADRLLGAGKSKAKIASIIANFHHGTRKRGKVLEVLLSENTWIEQVDSRVIQYDGFYEKTQNIVNDWLTRYGDDLDCIWCPWDEPAMAASEAIVAKGLQDKIFVVGADGHPTALQRMRDGGAKWPQKATSAQAFELWGAYCGWLVNEIVGKGGDAKKLVPVPIVEFPTPLLVSEVNVPGKDDQPWSATDLYYLYQDRVLKGMKG</sequence>
<dbReference type="Proteomes" id="UP000219972">
    <property type="component" value="Unassembled WGS sequence"/>
</dbReference>
<reference evidence="5 6" key="1">
    <citation type="submission" date="2017-09" db="EMBL/GenBank/DDBJ databases">
        <title>Comparative genomics of rhizobia isolated from Phaseolus vulgaris in China.</title>
        <authorList>
            <person name="Tong W."/>
        </authorList>
    </citation>
    <scope>NUCLEOTIDE SEQUENCE [LARGE SCALE GENOMIC DNA]</scope>
    <source>
        <strain evidence="5 6">Y27</strain>
    </source>
</reference>
<dbReference type="PROSITE" id="PS51318">
    <property type="entry name" value="TAT"/>
    <property type="match status" value="1"/>
</dbReference>
<comment type="subcellular location">
    <subcellularLocation>
        <location evidence="1">Cell envelope</location>
    </subcellularLocation>
</comment>
<dbReference type="InterPro" id="IPR025997">
    <property type="entry name" value="SBP_2_dom"/>
</dbReference>
<evidence type="ECO:0000313" key="5">
    <source>
        <dbReference type="EMBL" id="PDS48501.1"/>
    </source>
</evidence>
<evidence type="ECO:0000256" key="2">
    <source>
        <dbReference type="ARBA" id="ARBA00007639"/>
    </source>
</evidence>
<dbReference type="Gene3D" id="3.40.50.2300">
    <property type="match status" value="2"/>
</dbReference>
<dbReference type="InterPro" id="IPR028082">
    <property type="entry name" value="Peripla_BP_I"/>
</dbReference>
<keyword evidence="6" id="KW-1185">Reference proteome</keyword>
<dbReference type="SUPFAM" id="SSF53822">
    <property type="entry name" value="Periplasmic binding protein-like I"/>
    <property type="match status" value="1"/>
</dbReference>
<evidence type="ECO:0000259" key="4">
    <source>
        <dbReference type="Pfam" id="PF13407"/>
    </source>
</evidence>
<dbReference type="CDD" id="cd01536">
    <property type="entry name" value="PBP1_ABC_sugar_binding-like"/>
    <property type="match status" value="1"/>
</dbReference>
<protein>
    <recommendedName>
        <fullName evidence="4">Periplasmic binding protein domain-containing protein</fullName>
    </recommendedName>
</protein>
<feature type="domain" description="Periplasmic binding protein" evidence="4">
    <location>
        <begin position="58"/>
        <end position="321"/>
    </location>
</feature>
<dbReference type="Pfam" id="PF13407">
    <property type="entry name" value="Peripla_BP_4"/>
    <property type="match status" value="1"/>
</dbReference>
<dbReference type="EMBL" id="NWSL01000026">
    <property type="protein sequence ID" value="PDS48501.1"/>
    <property type="molecule type" value="Genomic_DNA"/>
</dbReference>
<name>A0ABX4J016_9HYPH</name>
<dbReference type="PANTHER" id="PTHR46847">
    <property type="entry name" value="D-ALLOSE-BINDING PERIPLASMIC PROTEIN-RELATED"/>
    <property type="match status" value="1"/>
</dbReference>
<organism evidence="5 6">
    <name type="scientific">Rhizobium anhuiense</name>
    <dbReference type="NCBI Taxonomy" id="1184720"/>
    <lineage>
        <taxon>Bacteria</taxon>
        <taxon>Pseudomonadati</taxon>
        <taxon>Pseudomonadota</taxon>
        <taxon>Alphaproteobacteria</taxon>
        <taxon>Hyphomicrobiales</taxon>
        <taxon>Rhizobiaceae</taxon>
        <taxon>Rhizobium/Agrobacterium group</taxon>
        <taxon>Rhizobium</taxon>
    </lineage>
</organism>
<evidence type="ECO:0000256" key="3">
    <source>
        <dbReference type="ARBA" id="ARBA00022729"/>
    </source>
</evidence>
<comment type="caution">
    <text evidence="5">The sequence shown here is derived from an EMBL/GenBank/DDBJ whole genome shotgun (WGS) entry which is preliminary data.</text>
</comment>
<evidence type="ECO:0000313" key="6">
    <source>
        <dbReference type="Proteomes" id="UP000219972"/>
    </source>
</evidence>